<comment type="caution">
    <text evidence="1">The sequence shown here is derived from an EMBL/GenBank/DDBJ whole genome shotgun (WGS) entry which is preliminary data.</text>
</comment>
<dbReference type="Gene3D" id="1.25.40.10">
    <property type="entry name" value="Tetratricopeptide repeat domain"/>
    <property type="match status" value="1"/>
</dbReference>
<evidence type="ECO:0000313" key="1">
    <source>
        <dbReference type="EMBL" id="PZO91930.1"/>
    </source>
</evidence>
<dbReference type="SMART" id="SM00028">
    <property type="entry name" value="TPR"/>
    <property type="match status" value="2"/>
</dbReference>
<dbReference type="SUPFAM" id="SSF48452">
    <property type="entry name" value="TPR-like"/>
    <property type="match status" value="1"/>
</dbReference>
<dbReference type="AlphaFoldDB" id="A0A2W5ABF0"/>
<proteinExistence type="predicted"/>
<dbReference type="InterPro" id="IPR012668">
    <property type="entry name" value="CHP02466"/>
</dbReference>
<dbReference type="EMBL" id="QFNN01000003">
    <property type="protein sequence ID" value="PZO91930.1"/>
    <property type="molecule type" value="Genomic_DNA"/>
</dbReference>
<protein>
    <submittedName>
        <fullName evidence="1">Uncharacterized protein</fullName>
    </submittedName>
</protein>
<organism evidence="1 2">
    <name type="scientific">Sphingomonas sanxanigenens</name>
    <dbReference type="NCBI Taxonomy" id="397260"/>
    <lineage>
        <taxon>Bacteria</taxon>
        <taxon>Pseudomonadati</taxon>
        <taxon>Pseudomonadota</taxon>
        <taxon>Alphaproteobacteria</taxon>
        <taxon>Sphingomonadales</taxon>
        <taxon>Sphingomonadaceae</taxon>
        <taxon>Sphingomonas</taxon>
    </lineage>
</organism>
<evidence type="ECO:0000313" key="2">
    <source>
        <dbReference type="Proteomes" id="UP000249066"/>
    </source>
</evidence>
<name>A0A2W5ABF0_9SPHN</name>
<reference evidence="1 2" key="1">
    <citation type="submission" date="2017-08" db="EMBL/GenBank/DDBJ databases">
        <title>Infants hospitalized years apart are colonized by the same room-sourced microbial strains.</title>
        <authorList>
            <person name="Brooks B."/>
            <person name="Olm M.R."/>
            <person name="Firek B.A."/>
            <person name="Baker R."/>
            <person name="Thomas B.C."/>
            <person name="Morowitz M.J."/>
            <person name="Banfield J.F."/>
        </authorList>
    </citation>
    <scope>NUCLEOTIDE SEQUENCE [LARGE SCALE GENOMIC DNA]</scope>
    <source>
        <strain evidence="1">S2_018_000_R2_101</strain>
    </source>
</reference>
<sequence>MRNRRLALCSPRSTMKSGLPPPASAEDANRMLAEAERLRGLGAFGAAAEVVRAVLAFTGDDAGLLRAYALLISDAGDPEAALAVLGRAVRLAPRDPAIINSRGVVLSRLGRHAEALEAHDLAITLMPDFEDARLNKAISLQELGRFDEARAIYRALNGVEARYALATLEREAGEPAVAAQILDDLIAAEPRPEWLRARAMLALERLEQDARSRLAATRRSMPDDPDLLIADLLDGAGCDVEPIIERRLAAHPNWYDGLRALASYRRETEEGDAWLEPFAAALARRPADPALWRELINGFSAGHAFADAAVACHRAARATDDYAFIAAAFAFHSASGNMAAASAILGDPRLAPQIAPLAQAEHAVRRSALDEAGDILERLCETGEGGVAAWALRGIVWQMTGDDRAEWLTGQPALVAAIDLSCHGVDCAAVAAALDHLHEHTRRPVGQSVRGGRQTRGNLFAADLPEIVRLRHAVETAVAEFRADLPRRDERHPALRHRDARWRFSASWSVSLPPGGHHISHIHPKGIFSSATYWHVPEDDAGTGEGALELGAAPPHLGVDLPPIRRISPRVGQLVLFPSIFYHGTRPATTGRRLTAAFDLEPFPA</sequence>
<dbReference type="Proteomes" id="UP000249066">
    <property type="component" value="Unassembled WGS sequence"/>
</dbReference>
<dbReference type="Pfam" id="PF13759">
    <property type="entry name" value="2OG-FeII_Oxy_5"/>
    <property type="match status" value="1"/>
</dbReference>
<dbReference type="InterPro" id="IPR011990">
    <property type="entry name" value="TPR-like_helical_dom_sf"/>
</dbReference>
<gene>
    <name evidence="1" type="ORF">DI623_01695</name>
</gene>
<dbReference type="Pfam" id="PF14559">
    <property type="entry name" value="TPR_19"/>
    <property type="match status" value="1"/>
</dbReference>
<dbReference type="Gene3D" id="2.60.120.620">
    <property type="entry name" value="q2cbj1_9rhob like domain"/>
    <property type="match status" value="1"/>
</dbReference>
<accession>A0A2W5ABF0</accession>
<dbReference type="InterPro" id="IPR019734">
    <property type="entry name" value="TPR_rpt"/>
</dbReference>